<sequence>MNTINATSVPIRGALPDYWGSAADYPHQPIDLAPWEVGARAMTPLERATIRIIAPDLAHCPGGSSLVHEAVVRLAIWKRSNQLSHSGTWIARSLQRAMLSVHPNGLRSAHKGFALLAAVDAAELGVEVWTTFAPEGVRGPFSHVRLGALCASRTLGTDSERHRTEIG</sequence>
<organism evidence="1 2">
    <name type="scientific">Agromyces mediolanus</name>
    <name type="common">Corynebacterium mediolanum</name>
    <dbReference type="NCBI Taxonomy" id="41986"/>
    <lineage>
        <taxon>Bacteria</taxon>
        <taxon>Bacillati</taxon>
        <taxon>Actinomycetota</taxon>
        <taxon>Actinomycetes</taxon>
        <taxon>Micrococcales</taxon>
        <taxon>Microbacteriaceae</taxon>
        <taxon>Agromyces</taxon>
    </lineage>
</organism>
<accession>A0A918FD61</accession>
<dbReference type="AlphaFoldDB" id="A0A918FD61"/>
<comment type="caution">
    <text evidence="1">The sequence shown here is derived from an EMBL/GenBank/DDBJ whole genome shotgun (WGS) entry which is preliminary data.</text>
</comment>
<dbReference type="RefSeq" id="WP_189085535.1">
    <property type="nucleotide sequence ID" value="NZ_BMRJ01000002.1"/>
</dbReference>
<dbReference type="EMBL" id="BMRJ01000002">
    <property type="protein sequence ID" value="GGR28909.1"/>
    <property type="molecule type" value="Genomic_DNA"/>
</dbReference>
<keyword evidence="2" id="KW-1185">Reference proteome</keyword>
<evidence type="ECO:0000313" key="2">
    <source>
        <dbReference type="Proteomes" id="UP000610303"/>
    </source>
</evidence>
<name>A0A918FD61_AGRME</name>
<gene>
    <name evidence="1" type="ORF">GCM10010196_23470</name>
</gene>
<reference evidence="1" key="2">
    <citation type="submission" date="2020-09" db="EMBL/GenBank/DDBJ databases">
        <authorList>
            <person name="Sun Q."/>
            <person name="Ohkuma M."/>
        </authorList>
    </citation>
    <scope>NUCLEOTIDE SEQUENCE</scope>
    <source>
        <strain evidence="1">JCM 3346</strain>
    </source>
</reference>
<evidence type="ECO:0000313" key="1">
    <source>
        <dbReference type="EMBL" id="GGR28909.1"/>
    </source>
</evidence>
<dbReference type="Proteomes" id="UP000610303">
    <property type="component" value="Unassembled WGS sequence"/>
</dbReference>
<proteinExistence type="predicted"/>
<protein>
    <submittedName>
        <fullName evidence="1">Uncharacterized protein</fullName>
    </submittedName>
</protein>
<reference evidence="1" key="1">
    <citation type="journal article" date="2014" name="Int. J. Syst. Evol. Microbiol.">
        <title>Complete genome sequence of Corynebacterium casei LMG S-19264T (=DSM 44701T), isolated from a smear-ripened cheese.</title>
        <authorList>
            <consortium name="US DOE Joint Genome Institute (JGI-PGF)"/>
            <person name="Walter F."/>
            <person name="Albersmeier A."/>
            <person name="Kalinowski J."/>
            <person name="Ruckert C."/>
        </authorList>
    </citation>
    <scope>NUCLEOTIDE SEQUENCE</scope>
    <source>
        <strain evidence="1">JCM 3346</strain>
    </source>
</reference>